<dbReference type="EMBL" id="HBIO01031002">
    <property type="protein sequence ID" value="CAE0478895.1"/>
    <property type="molecule type" value="Transcribed_RNA"/>
</dbReference>
<dbReference type="AlphaFoldDB" id="A0A7S3QJN5"/>
<reference evidence="1" key="1">
    <citation type="submission" date="2021-01" db="EMBL/GenBank/DDBJ databases">
        <authorList>
            <person name="Corre E."/>
            <person name="Pelletier E."/>
            <person name="Niang G."/>
            <person name="Scheremetjew M."/>
            <person name="Finn R."/>
            <person name="Kale V."/>
            <person name="Holt S."/>
            <person name="Cochrane G."/>
            <person name="Meng A."/>
            <person name="Brown T."/>
            <person name="Cohen L."/>
        </authorList>
    </citation>
    <scope>NUCLEOTIDE SEQUENCE</scope>
    <source>
        <strain evidence="1">MM31A-1</strain>
    </source>
</reference>
<sequence length="192" mass="21595">MLREGLQQSQSSCINISIGSFNESSGIVRRHEIPSILKDSNTLSLAEWGSFCDRLERPLSTIRILTNTSTAISNQSLVTSTIIFLAVLPLCYLKILPLGAPFLVMWVWPIVSYLQRQKPVEDQIEIGWKNIEMICQEESSKKRRNTNVSFYLRDGGVDELTGFGDNGKGEGYGYDDNKYIEVVVVEGLKNKN</sequence>
<accession>A0A7S3QJN5</accession>
<evidence type="ECO:0000313" key="1">
    <source>
        <dbReference type="EMBL" id="CAE0478895.1"/>
    </source>
</evidence>
<proteinExistence type="predicted"/>
<organism evidence="1">
    <name type="scientific">Chaetoceros debilis</name>
    <dbReference type="NCBI Taxonomy" id="122233"/>
    <lineage>
        <taxon>Eukaryota</taxon>
        <taxon>Sar</taxon>
        <taxon>Stramenopiles</taxon>
        <taxon>Ochrophyta</taxon>
        <taxon>Bacillariophyta</taxon>
        <taxon>Coscinodiscophyceae</taxon>
        <taxon>Chaetocerotophycidae</taxon>
        <taxon>Chaetocerotales</taxon>
        <taxon>Chaetocerotaceae</taxon>
        <taxon>Chaetoceros</taxon>
    </lineage>
</organism>
<name>A0A7S3QJN5_9STRA</name>
<protein>
    <submittedName>
        <fullName evidence="1">Uncharacterized protein</fullName>
    </submittedName>
</protein>
<gene>
    <name evidence="1" type="ORF">CDEB00056_LOCUS23748</name>
</gene>